<dbReference type="OrthoDB" id="4161342at2759"/>
<keyword evidence="1" id="KW-0547">Nucleotide-binding</keyword>
<dbReference type="AlphaFoldDB" id="A0A0D2B6V1"/>
<dbReference type="GO" id="GO:0008094">
    <property type="term" value="F:ATP-dependent activity, acting on DNA"/>
    <property type="evidence" value="ECO:0007669"/>
    <property type="project" value="TreeGrafter"/>
</dbReference>
<feature type="domain" description="Helicase C-terminal" evidence="4">
    <location>
        <begin position="604"/>
        <end position="692"/>
    </location>
</feature>
<proteinExistence type="predicted"/>
<dbReference type="Gene3D" id="3.40.50.300">
    <property type="entry name" value="P-loop containing nucleotide triphosphate hydrolases"/>
    <property type="match status" value="2"/>
</dbReference>
<keyword evidence="6" id="KW-1185">Reference proteome</keyword>
<dbReference type="Pfam" id="PF00271">
    <property type="entry name" value="Helicase_C"/>
    <property type="match status" value="1"/>
</dbReference>
<evidence type="ECO:0000256" key="2">
    <source>
        <dbReference type="ARBA" id="ARBA00022801"/>
    </source>
</evidence>
<accession>A0A0D2B6V1</accession>
<dbReference type="RefSeq" id="XP_016234621.1">
    <property type="nucleotide sequence ID" value="XM_016381519.1"/>
</dbReference>
<dbReference type="GeneID" id="27334270"/>
<dbReference type="GO" id="GO:0006281">
    <property type="term" value="P:DNA repair"/>
    <property type="evidence" value="ECO:0007669"/>
    <property type="project" value="TreeGrafter"/>
</dbReference>
<sequence length="764" mass="87510">MRRPLTDAEVSLIIDHLNQKEEPSQVLVKNTNRPYCSQPLHIGEQVRLIEEPDAVPMAAEQFDLETQEAAFRLVKSDSRIERGIRHAQPWIRIDGITRSLYHYQLYVMYWLLREEHESARQGALVNDLMGLGKTTEALCGTVFFSLVAKNAEHIKNHPEDHLSQMDATDSSKYCNVRDDFPLECACHVRSPAYRWKPRMGASLVLTPAGLLGTWATEWTALGINTTIVGVKLYIHHADYPGRYVGEEYHRRLRLQPGPGKIMMAPAEPQAYRVIILTSVESYQSCVADFLNNKAGHLVKRGTPRPDGIAWARVWRDEAHLRVNWDTTLYGILGRLVDNGDWADPPAFYALTGTPILRNGLLDVLPLVRCINIASPRLKDDPRFVEYLDDNELVKKAKGLARATRRRGTDRRLADEEEHRFEEDTAFFARMLPLYAIRRRGSTMQNGKVLTFIPPLNSFDIACTLPCGEDFLLLRQVEALLRNKLNKAWDREITKWIDEGGVRDDFMPDEELLLDNVFLARLLATAPGLARLGLREHLTWTYIRDRDWHSYPKCSNIYRNLRQLESTSGKLQKLREFLSRLDQCVAFDGICESLVIISEFPFICHLVHCFCIWLDYKAEWMHADTKPEERRAMVKKFQHPHQEGPPEIQIIIGTAAIMGQGLTLHRAHRVLLMEPSRHFAVECQNADRVHRLGVKTDVCYFYRLVNTNSCTEAALVVSQAIQNQTQCLLESLPTLQEVTDESETTAQLLQELSAFVNRENGVRDE</sequence>
<evidence type="ECO:0000313" key="5">
    <source>
        <dbReference type="EMBL" id="KIW14405.1"/>
    </source>
</evidence>
<dbReference type="Proteomes" id="UP000053328">
    <property type="component" value="Unassembled WGS sequence"/>
</dbReference>
<dbReference type="InterPro" id="IPR001650">
    <property type="entry name" value="Helicase_C-like"/>
</dbReference>
<keyword evidence="3" id="KW-0067">ATP-binding</keyword>
<dbReference type="GO" id="GO:0005524">
    <property type="term" value="F:ATP binding"/>
    <property type="evidence" value="ECO:0007669"/>
    <property type="project" value="UniProtKB-KW"/>
</dbReference>
<evidence type="ECO:0000259" key="4">
    <source>
        <dbReference type="SMART" id="SM00490"/>
    </source>
</evidence>
<organism evidence="5 6">
    <name type="scientific">Exophiala spinifera</name>
    <dbReference type="NCBI Taxonomy" id="91928"/>
    <lineage>
        <taxon>Eukaryota</taxon>
        <taxon>Fungi</taxon>
        <taxon>Dikarya</taxon>
        <taxon>Ascomycota</taxon>
        <taxon>Pezizomycotina</taxon>
        <taxon>Eurotiomycetes</taxon>
        <taxon>Chaetothyriomycetidae</taxon>
        <taxon>Chaetothyriales</taxon>
        <taxon>Herpotrichiellaceae</taxon>
        <taxon>Exophiala</taxon>
    </lineage>
</organism>
<dbReference type="GO" id="GO:0016787">
    <property type="term" value="F:hydrolase activity"/>
    <property type="evidence" value="ECO:0007669"/>
    <property type="project" value="UniProtKB-KW"/>
</dbReference>
<dbReference type="InterPro" id="IPR000330">
    <property type="entry name" value="SNF2_N"/>
</dbReference>
<dbReference type="PANTHER" id="PTHR45626">
    <property type="entry name" value="TRANSCRIPTION TERMINATION FACTOR 2-RELATED"/>
    <property type="match status" value="1"/>
</dbReference>
<dbReference type="InterPro" id="IPR049730">
    <property type="entry name" value="SNF2/RAD54-like_C"/>
</dbReference>
<dbReference type="STRING" id="91928.A0A0D2B6V1"/>
<dbReference type="InterPro" id="IPR027417">
    <property type="entry name" value="P-loop_NTPase"/>
</dbReference>
<evidence type="ECO:0000313" key="6">
    <source>
        <dbReference type="Proteomes" id="UP000053328"/>
    </source>
</evidence>
<name>A0A0D2B6V1_9EURO</name>
<reference evidence="5 6" key="1">
    <citation type="submission" date="2015-01" db="EMBL/GenBank/DDBJ databases">
        <title>The Genome Sequence of Exophiala spinifera CBS89968.</title>
        <authorList>
            <consortium name="The Broad Institute Genomics Platform"/>
            <person name="Cuomo C."/>
            <person name="de Hoog S."/>
            <person name="Gorbushina A."/>
            <person name="Stielow B."/>
            <person name="Teixiera M."/>
            <person name="Abouelleil A."/>
            <person name="Chapman S.B."/>
            <person name="Priest M."/>
            <person name="Young S.K."/>
            <person name="Wortman J."/>
            <person name="Nusbaum C."/>
            <person name="Birren B."/>
        </authorList>
    </citation>
    <scope>NUCLEOTIDE SEQUENCE [LARGE SCALE GENOMIC DNA]</scope>
    <source>
        <strain evidence="5 6">CBS 89968</strain>
    </source>
</reference>
<dbReference type="GO" id="GO:0005634">
    <property type="term" value="C:nucleus"/>
    <property type="evidence" value="ECO:0007669"/>
    <property type="project" value="TreeGrafter"/>
</dbReference>
<dbReference type="SUPFAM" id="SSF52540">
    <property type="entry name" value="P-loop containing nucleoside triphosphate hydrolases"/>
    <property type="match status" value="2"/>
</dbReference>
<evidence type="ECO:0000256" key="3">
    <source>
        <dbReference type="ARBA" id="ARBA00022840"/>
    </source>
</evidence>
<gene>
    <name evidence="5" type="ORF">PV08_07187</name>
</gene>
<dbReference type="HOGENOM" id="CLU_413868_0_0_1"/>
<dbReference type="EMBL" id="KN847496">
    <property type="protein sequence ID" value="KIW14405.1"/>
    <property type="molecule type" value="Genomic_DNA"/>
</dbReference>
<protein>
    <recommendedName>
        <fullName evidence="4">Helicase C-terminal domain-containing protein</fullName>
    </recommendedName>
</protein>
<evidence type="ECO:0000256" key="1">
    <source>
        <dbReference type="ARBA" id="ARBA00022741"/>
    </source>
</evidence>
<dbReference type="SMART" id="SM00490">
    <property type="entry name" value="HELICc"/>
    <property type="match status" value="1"/>
</dbReference>
<dbReference type="Pfam" id="PF00176">
    <property type="entry name" value="SNF2-rel_dom"/>
    <property type="match status" value="1"/>
</dbReference>
<dbReference type="InterPro" id="IPR050628">
    <property type="entry name" value="SNF2_RAD54_helicase_TF"/>
</dbReference>
<dbReference type="VEuPathDB" id="FungiDB:PV08_07187"/>
<dbReference type="CDD" id="cd18793">
    <property type="entry name" value="SF2_C_SNF"/>
    <property type="match status" value="1"/>
</dbReference>
<keyword evidence="2" id="KW-0378">Hydrolase</keyword>